<organism evidence="1 2">
    <name type="scientific">Arctium lappa</name>
    <name type="common">Greater burdock</name>
    <name type="synonym">Lappa major</name>
    <dbReference type="NCBI Taxonomy" id="4217"/>
    <lineage>
        <taxon>Eukaryota</taxon>
        <taxon>Viridiplantae</taxon>
        <taxon>Streptophyta</taxon>
        <taxon>Embryophyta</taxon>
        <taxon>Tracheophyta</taxon>
        <taxon>Spermatophyta</taxon>
        <taxon>Magnoliopsida</taxon>
        <taxon>eudicotyledons</taxon>
        <taxon>Gunneridae</taxon>
        <taxon>Pentapetalae</taxon>
        <taxon>asterids</taxon>
        <taxon>campanulids</taxon>
        <taxon>Asterales</taxon>
        <taxon>Asteraceae</taxon>
        <taxon>Carduoideae</taxon>
        <taxon>Cardueae</taxon>
        <taxon>Arctiinae</taxon>
        <taxon>Arctium</taxon>
    </lineage>
</organism>
<keyword evidence="2" id="KW-1185">Reference proteome</keyword>
<accession>A0ACB8Z4H7</accession>
<evidence type="ECO:0000313" key="2">
    <source>
        <dbReference type="Proteomes" id="UP001055879"/>
    </source>
</evidence>
<reference evidence="2" key="1">
    <citation type="journal article" date="2022" name="Mol. Ecol. Resour.">
        <title>The genomes of chicory, endive, great burdock and yacon provide insights into Asteraceae palaeo-polyploidization history and plant inulin production.</title>
        <authorList>
            <person name="Fan W."/>
            <person name="Wang S."/>
            <person name="Wang H."/>
            <person name="Wang A."/>
            <person name="Jiang F."/>
            <person name="Liu H."/>
            <person name="Zhao H."/>
            <person name="Xu D."/>
            <person name="Zhang Y."/>
        </authorList>
    </citation>
    <scope>NUCLEOTIDE SEQUENCE [LARGE SCALE GENOMIC DNA]</scope>
    <source>
        <strain evidence="2">cv. Niubang</strain>
    </source>
</reference>
<evidence type="ECO:0000313" key="1">
    <source>
        <dbReference type="EMBL" id="KAI3692371.1"/>
    </source>
</evidence>
<gene>
    <name evidence="1" type="ORF">L6452_32185</name>
</gene>
<sequence>MTTTMAAKGGDQSDDGGKERRFGQDVYRPYSGRFKAHARARFLSPGIMYTVNLVFKFLRHQNSTHMFFVLKYQLGEETESSISYLTFARENGWREVELYQFTSDSTCFDLDIQFQCQGNDHNLAYFETIIEGIEFRPVEKVS</sequence>
<comment type="caution">
    <text evidence="1">The sequence shown here is derived from an EMBL/GenBank/DDBJ whole genome shotgun (WGS) entry which is preliminary data.</text>
</comment>
<dbReference type="Proteomes" id="UP001055879">
    <property type="component" value="Linkage Group LG11"/>
</dbReference>
<dbReference type="EMBL" id="CM042057">
    <property type="protein sequence ID" value="KAI3692371.1"/>
    <property type="molecule type" value="Genomic_DNA"/>
</dbReference>
<reference evidence="1 2" key="2">
    <citation type="journal article" date="2022" name="Mol. Ecol. Resour.">
        <title>The genomes of chicory, endive, great burdock and yacon provide insights into Asteraceae paleo-polyploidization history and plant inulin production.</title>
        <authorList>
            <person name="Fan W."/>
            <person name="Wang S."/>
            <person name="Wang H."/>
            <person name="Wang A."/>
            <person name="Jiang F."/>
            <person name="Liu H."/>
            <person name="Zhao H."/>
            <person name="Xu D."/>
            <person name="Zhang Y."/>
        </authorList>
    </citation>
    <scope>NUCLEOTIDE SEQUENCE [LARGE SCALE GENOMIC DNA]</scope>
    <source>
        <strain evidence="2">cv. Niubang</strain>
    </source>
</reference>
<proteinExistence type="predicted"/>
<name>A0ACB8Z4H7_ARCLA</name>
<protein>
    <submittedName>
        <fullName evidence="1">Uncharacterized protein</fullName>
    </submittedName>
</protein>